<dbReference type="GO" id="GO:0004331">
    <property type="term" value="F:fructose-2,6-bisphosphate 2-phosphatase activity"/>
    <property type="evidence" value="ECO:0007669"/>
    <property type="project" value="TreeGrafter"/>
</dbReference>
<dbReference type="InterPro" id="IPR051695">
    <property type="entry name" value="Phosphoglycerate_Mutase"/>
</dbReference>
<dbReference type="Pfam" id="PF00300">
    <property type="entry name" value="His_Phos_1"/>
    <property type="match status" value="1"/>
</dbReference>
<dbReference type="STRING" id="2748.CDIV41_120121"/>
<feature type="active site" description="Proton donor/acceptor" evidence="2">
    <location>
        <position position="89"/>
    </location>
</feature>
<proteinExistence type="predicted"/>
<dbReference type="SUPFAM" id="SSF53254">
    <property type="entry name" value="Phosphoglycerate mutase-like"/>
    <property type="match status" value="1"/>
</dbReference>
<evidence type="ECO:0000256" key="4">
    <source>
        <dbReference type="PIRSR" id="PIRSR613078-3"/>
    </source>
</evidence>
<evidence type="ECO:0000256" key="2">
    <source>
        <dbReference type="PIRSR" id="PIRSR613078-1"/>
    </source>
</evidence>
<dbReference type="RefSeq" id="WP_074401440.1">
    <property type="nucleotide sequence ID" value="NZ_CBCPJQ010000004.1"/>
</dbReference>
<dbReference type="PANTHER" id="PTHR46517:SF1">
    <property type="entry name" value="FRUCTOSE-2,6-BISPHOSPHATASE TIGAR"/>
    <property type="match status" value="1"/>
</dbReference>
<dbReference type="InterPro" id="IPR029033">
    <property type="entry name" value="His_PPase_superfam"/>
</dbReference>
<dbReference type="InterPro" id="IPR013078">
    <property type="entry name" value="His_Pase_superF_clade-1"/>
</dbReference>
<dbReference type="AlphaFoldDB" id="A0A2R7ZZ04"/>
<dbReference type="GO" id="GO:0043456">
    <property type="term" value="P:regulation of pentose-phosphate shunt"/>
    <property type="evidence" value="ECO:0007669"/>
    <property type="project" value="TreeGrafter"/>
</dbReference>
<feature type="binding site" evidence="3">
    <location>
        <begin position="11"/>
        <end position="18"/>
    </location>
    <ligand>
        <name>substrate</name>
    </ligand>
</feature>
<dbReference type="PANTHER" id="PTHR46517">
    <property type="entry name" value="FRUCTOSE-2,6-BISPHOSPHATASE TIGAR"/>
    <property type="match status" value="1"/>
</dbReference>
<feature type="active site" description="Tele-phosphohistidine intermediate" evidence="2">
    <location>
        <position position="12"/>
    </location>
</feature>
<evidence type="ECO:0000313" key="5">
    <source>
        <dbReference type="EMBL" id="TFJ30476.1"/>
    </source>
</evidence>
<dbReference type="GO" id="GO:0005829">
    <property type="term" value="C:cytosol"/>
    <property type="evidence" value="ECO:0007669"/>
    <property type="project" value="TreeGrafter"/>
</dbReference>
<comment type="caution">
    <text evidence="5">The sequence shown here is derived from an EMBL/GenBank/DDBJ whole genome shotgun (WGS) entry which is preliminary data.</text>
</comment>
<feature type="site" description="Transition state stabilizer" evidence="4">
    <location>
        <position position="174"/>
    </location>
</feature>
<feature type="binding site" evidence="3">
    <location>
        <begin position="175"/>
        <end position="176"/>
    </location>
    <ligand>
        <name>substrate</name>
    </ligand>
</feature>
<dbReference type="SMART" id="SM00855">
    <property type="entry name" value="PGAM"/>
    <property type="match status" value="1"/>
</dbReference>
<protein>
    <submittedName>
        <fullName evidence="5">Histidine phosphatase family protein</fullName>
    </submittedName>
</protein>
<accession>A0A2R7ZZ04</accession>
<evidence type="ECO:0000256" key="1">
    <source>
        <dbReference type="ARBA" id="ARBA00022801"/>
    </source>
</evidence>
<dbReference type="CDD" id="cd07067">
    <property type="entry name" value="HP_PGM_like"/>
    <property type="match status" value="1"/>
</dbReference>
<name>A0A2R7ZZ04_CARDV</name>
<gene>
    <name evidence="5" type="ORF">CKN69_00770</name>
</gene>
<feature type="binding site" evidence="3">
    <location>
        <position position="61"/>
    </location>
    <ligand>
        <name>substrate</name>
    </ligand>
</feature>
<dbReference type="GO" id="GO:0045820">
    <property type="term" value="P:negative regulation of glycolytic process"/>
    <property type="evidence" value="ECO:0007669"/>
    <property type="project" value="TreeGrafter"/>
</dbReference>
<organism evidence="5 6">
    <name type="scientific">Carnobacterium divergens</name>
    <name type="common">Lactobacillus divergens</name>
    <dbReference type="NCBI Taxonomy" id="2748"/>
    <lineage>
        <taxon>Bacteria</taxon>
        <taxon>Bacillati</taxon>
        <taxon>Bacillota</taxon>
        <taxon>Bacilli</taxon>
        <taxon>Lactobacillales</taxon>
        <taxon>Carnobacteriaceae</taxon>
        <taxon>Carnobacterium</taxon>
    </lineage>
</organism>
<feature type="binding site" evidence="3">
    <location>
        <begin position="89"/>
        <end position="92"/>
    </location>
    <ligand>
        <name>substrate</name>
    </ligand>
</feature>
<sequence length="222" mass="25614">MAKGCTFYFVRHGRTFFNEYMRMQGWSDTPLTRDGIFEVRQSARGLSEVKFAAAYCSDLSRTKETTEIFLEENYHSRKLPITEMAEFREAFYGSFEGLDIAESWETIAHELGYKTAHEMREKATLADRMDGTKKADPRHDAEDFLTFWLRVEKGLLKLIDKHRDTGDHVLVVSHGNTIRNMLNGIVPELDVPTSLDNASISVVNYQNGQFHLESFNDTSHFR</sequence>
<evidence type="ECO:0000256" key="3">
    <source>
        <dbReference type="PIRSR" id="PIRSR613078-2"/>
    </source>
</evidence>
<dbReference type="Proteomes" id="UP000297938">
    <property type="component" value="Unassembled WGS sequence"/>
</dbReference>
<reference evidence="5 6" key="1">
    <citation type="journal article" date="2018" name="Int. J. Food Microbiol.">
        <title>Growth of Carnobacterium spp. isolated from chilled vacuum-packaged meat under relevant acidic conditions.</title>
        <authorList>
            <person name="Zhang P."/>
            <person name="Badoni M."/>
            <person name="Ganzle M."/>
            <person name="Yang X."/>
        </authorList>
    </citation>
    <scope>NUCLEOTIDE SEQUENCE [LARGE SCALE GENOMIC DNA]</scope>
    <source>
        <strain evidence="5 6">B2</strain>
    </source>
</reference>
<dbReference type="EMBL" id="NRPP01000002">
    <property type="protein sequence ID" value="TFJ30476.1"/>
    <property type="molecule type" value="Genomic_DNA"/>
</dbReference>
<keyword evidence="1" id="KW-0378">Hydrolase</keyword>
<dbReference type="Gene3D" id="3.40.50.1240">
    <property type="entry name" value="Phosphoglycerate mutase-like"/>
    <property type="match status" value="1"/>
</dbReference>
<evidence type="ECO:0000313" key="6">
    <source>
        <dbReference type="Proteomes" id="UP000297938"/>
    </source>
</evidence>